<reference evidence="1 2" key="1">
    <citation type="submission" date="2016-06" db="EMBL/GenBank/DDBJ databases">
        <authorList>
            <person name="Kjaerup R.B."/>
            <person name="Dalgaard T.S."/>
            <person name="Juul-Madsen H.R."/>
        </authorList>
    </citation>
    <scope>NUCLEOTIDE SEQUENCE [LARGE SCALE GENOMIC DNA]</scope>
    <source>
        <strain evidence="1 2">CECT 8886</strain>
    </source>
</reference>
<evidence type="ECO:0000313" key="1">
    <source>
        <dbReference type="EMBL" id="SBS35586.1"/>
    </source>
</evidence>
<protein>
    <recommendedName>
        <fullName evidence="3">Glycosyltransferase</fullName>
    </recommendedName>
</protein>
<evidence type="ECO:0008006" key="3">
    <source>
        <dbReference type="Google" id="ProtNLM"/>
    </source>
</evidence>
<proteinExistence type="predicted"/>
<dbReference type="InterPro" id="IPR005262">
    <property type="entry name" value="MJ1255-like"/>
</dbReference>
<dbReference type="NCBIfam" id="TIGR00661">
    <property type="entry name" value="MJ1255"/>
    <property type="match status" value="1"/>
</dbReference>
<dbReference type="Proteomes" id="UP000092544">
    <property type="component" value="Unassembled WGS sequence"/>
</dbReference>
<accession>A0A1A8TNA2</accession>
<evidence type="ECO:0000313" key="2">
    <source>
        <dbReference type="Proteomes" id="UP000092544"/>
    </source>
</evidence>
<dbReference type="STRING" id="1792290.MSP8886_03416"/>
<sequence>MRILYGVQGTGNGHITRARSMAAEFHRAGIEVDYIFSGRDAKDYFDMDVFGNYQTFQGLSFVARNGKLDIPSTCRKANVVKLLKDIRAINTHSYDLVITDFEPIVAWAAKRQGTPSVGFGHQYAFHHNIPQFKGSRIAQWIMTHFAPATTQLGAHWHHFDHAILPPLILMDNKHNNPKDDHVLVYLPFEDSEEVMEWLEGVPDYHFRMHCKDIEPGVYGNIEVFPFSRIEFHKNLSECESVLCNAGFELNSEALQLGRRILAKPLQGQIEQHSNAIALEYLKLAHTSSTLNSSIIQNWLESSRVVQVNYPNVARAVVGWLQKGNDTKLSVLCEQLWAQTSCLSGDIDFSFNESTITGTRRRQRTVLV</sequence>
<keyword evidence="2" id="KW-1185">Reference proteome</keyword>
<name>A0A1A8TNA2_9GAMM</name>
<dbReference type="RefSeq" id="WP_067018623.1">
    <property type="nucleotide sequence ID" value="NZ_FLOB01000010.1"/>
</dbReference>
<dbReference type="AlphaFoldDB" id="A0A1A8TNA2"/>
<dbReference type="EMBL" id="FLOB01000010">
    <property type="protein sequence ID" value="SBS35586.1"/>
    <property type="molecule type" value="Genomic_DNA"/>
</dbReference>
<dbReference type="OrthoDB" id="9793805at2"/>
<organism evidence="1 2">
    <name type="scientific">Marinomonas spartinae</name>
    <dbReference type="NCBI Taxonomy" id="1792290"/>
    <lineage>
        <taxon>Bacteria</taxon>
        <taxon>Pseudomonadati</taxon>
        <taxon>Pseudomonadota</taxon>
        <taxon>Gammaproteobacteria</taxon>
        <taxon>Oceanospirillales</taxon>
        <taxon>Oceanospirillaceae</taxon>
        <taxon>Marinomonas</taxon>
    </lineage>
</organism>
<dbReference type="Pfam" id="PF13528">
    <property type="entry name" value="Glyco_trans_1_3"/>
    <property type="match status" value="1"/>
</dbReference>
<dbReference type="SUPFAM" id="SSF53756">
    <property type="entry name" value="UDP-Glycosyltransferase/glycogen phosphorylase"/>
    <property type="match status" value="1"/>
</dbReference>
<gene>
    <name evidence="1" type="ORF">MSP8886_03416</name>
</gene>